<protein>
    <submittedName>
        <fullName evidence="1">Uncharacterized protein</fullName>
    </submittedName>
</protein>
<evidence type="ECO:0000313" key="2">
    <source>
        <dbReference type="Proteomes" id="UP001139158"/>
    </source>
</evidence>
<accession>A0A9X1MGE7</accession>
<gene>
    <name evidence="1" type="ORF">LJ757_13140</name>
</gene>
<reference evidence="1" key="1">
    <citation type="submission" date="2021-10" db="EMBL/GenBank/DDBJ databases">
        <title>Novel species in genus Arthrobacter.</title>
        <authorList>
            <person name="Liu Y."/>
        </authorList>
    </citation>
    <scope>NUCLEOTIDE SEQUENCE</scope>
    <source>
        <strain evidence="1">Zg-Y453</strain>
    </source>
</reference>
<proteinExistence type="predicted"/>
<comment type="caution">
    <text evidence="1">The sequence shown here is derived from an EMBL/GenBank/DDBJ whole genome shotgun (WGS) entry which is preliminary data.</text>
</comment>
<evidence type="ECO:0000313" key="1">
    <source>
        <dbReference type="EMBL" id="MCC3298740.1"/>
    </source>
</evidence>
<dbReference type="EMBL" id="JAJFZV010000014">
    <property type="protein sequence ID" value="MCC3298740.1"/>
    <property type="molecule type" value="Genomic_DNA"/>
</dbReference>
<dbReference type="RefSeq" id="WP_227896609.1">
    <property type="nucleotide sequence ID" value="NZ_CP099466.1"/>
</dbReference>
<sequence length="120" mass="12721">MTNAGNTKALSLNVTSKRARARGEMVVAAPVSALPPAVERAGVRLPRMTLTGIWQERAELVAGTTWKTFGEDIVLTFEPVDAATTRVVATSTPHVPTTIFDYGQGKADVTEVLNAVAAEL</sequence>
<keyword evidence="2" id="KW-1185">Reference proteome</keyword>
<organism evidence="1 2">
    <name type="scientific">Arthrobacter caoxuetaonis</name>
    <dbReference type="NCBI Taxonomy" id="2886935"/>
    <lineage>
        <taxon>Bacteria</taxon>
        <taxon>Bacillati</taxon>
        <taxon>Actinomycetota</taxon>
        <taxon>Actinomycetes</taxon>
        <taxon>Micrococcales</taxon>
        <taxon>Micrococcaceae</taxon>
        <taxon>Arthrobacter</taxon>
    </lineage>
</organism>
<dbReference type="AlphaFoldDB" id="A0A9X1MGE7"/>
<name>A0A9X1MGE7_9MICC</name>
<dbReference type="Proteomes" id="UP001139158">
    <property type="component" value="Unassembled WGS sequence"/>
</dbReference>